<name>A0A1G9NP67_9SPHI</name>
<evidence type="ECO:0000313" key="2">
    <source>
        <dbReference type="Proteomes" id="UP000183200"/>
    </source>
</evidence>
<dbReference type="AlphaFoldDB" id="A0A1G9NP67"/>
<reference evidence="2" key="1">
    <citation type="submission" date="2016-10" db="EMBL/GenBank/DDBJ databases">
        <authorList>
            <person name="Varghese N."/>
            <person name="Submissions S."/>
        </authorList>
    </citation>
    <scope>NUCLEOTIDE SEQUENCE [LARGE SCALE GENOMIC DNA]</scope>
    <source>
        <strain evidence="2">DSM 19110</strain>
    </source>
</reference>
<evidence type="ECO:0000313" key="1">
    <source>
        <dbReference type="EMBL" id="SDL88154.1"/>
    </source>
</evidence>
<sequence>MLLLGLTVLTLSCQKITNVKLVDGISTGKLSYKVVDDSGNGLAGINVSIYDSKIIYSATSPNPNALIGTVKTNPEGIANFSDLLPQNYLLTADSPIVNKVKYRTEEFVQVVADTEKKKAVKVTDFSGLLNITLISRNDYRSPLKNMGVVAFPGNGRQPSSDQIRAIINESPLKGVTDGNGFLSIKVPSNIYFDFIVYNLENGNFGSGYGIYTTAKNGKNIFSIYSYPL</sequence>
<proteinExistence type="predicted"/>
<dbReference type="SUPFAM" id="SSF49478">
    <property type="entry name" value="Cna protein B-type domain"/>
    <property type="match status" value="1"/>
</dbReference>
<dbReference type="EMBL" id="FNGY01000002">
    <property type="protein sequence ID" value="SDL88154.1"/>
    <property type="molecule type" value="Genomic_DNA"/>
</dbReference>
<gene>
    <name evidence="1" type="ORF">SAMN05421820_102392</name>
</gene>
<evidence type="ECO:0008006" key="3">
    <source>
        <dbReference type="Google" id="ProtNLM"/>
    </source>
</evidence>
<organism evidence="1 2">
    <name type="scientific">Pedobacter steynii</name>
    <dbReference type="NCBI Taxonomy" id="430522"/>
    <lineage>
        <taxon>Bacteria</taxon>
        <taxon>Pseudomonadati</taxon>
        <taxon>Bacteroidota</taxon>
        <taxon>Sphingobacteriia</taxon>
        <taxon>Sphingobacteriales</taxon>
        <taxon>Sphingobacteriaceae</taxon>
        <taxon>Pedobacter</taxon>
    </lineage>
</organism>
<dbReference type="InterPro" id="IPR013783">
    <property type="entry name" value="Ig-like_fold"/>
</dbReference>
<protein>
    <recommendedName>
        <fullName evidence="3">Prealbumin-like fold domain-containing protein</fullName>
    </recommendedName>
</protein>
<keyword evidence="2" id="KW-1185">Reference proteome</keyword>
<dbReference type="Proteomes" id="UP000183200">
    <property type="component" value="Unassembled WGS sequence"/>
</dbReference>
<dbReference type="Gene3D" id="2.60.40.10">
    <property type="entry name" value="Immunoglobulins"/>
    <property type="match status" value="1"/>
</dbReference>
<accession>A0A1G9NP67</accession>